<feature type="region of interest" description="Domain III" evidence="6">
    <location>
        <begin position="148"/>
        <end position="196"/>
    </location>
</feature>
<dbReference type="SUPFAM" id="SSF47781">
    <property type="entry name" value="RuvA domain 2-like"/>
    <property type="match status" value="1"/>
</dbReference>
<sequence length="196" mass="20740">MIVFLRGKLAAKSTTAAVIDCSGVGYEALAPLTTIEKLPAVGEQVFLHIDMVVREDSQTLYGFSNENEREIFRRLIKVSGVGAKTALALMSALSLDELLSALANSEADRLARAPGIGKKTAERIIVDFRGSPLLEMPTSGEPAGGARDVEQALAGLGYKKAEITRALGALPTDIGTDTTARLRAALQVLSGKNNFP</sequence>
<feature type="domain" description="Helix-hairpin-helix DNA-binding motif class 1" evidence="7">
    <location>
        <begin position="108"/>
        <end position="127"/>
    </location>
</feature>
<dbReference type="HAMAP" id="MF_00031">
    <property type="entry name" value="DNA_HJ_migration_RuvA"/>
    <property type="match status" value="1"/>
</dbReference>
<comment type="domain">
    <text evidence="6">Has three domains with a flexible linker between the domains II and III and assumes an 'L' shape. Domain III is highly mobile and contacts RuvB.</text>
</comment>
<evidence type="ECO:0000256" key="3">
    <source>
        <dbReference type="ARBA" id="ARBA00023125"/>
    </source>
</evidence>
<evidence type="ECO:0000256" key="5">
    <source>
        <dbReference type="ARBA" id="ARBA00023204"/>
    </source>
</evidence>
<dbReference type="InterPro" id="IPR013849">
    <property type="entry name" value="DNA_helicase_Holl-junc_RuvA_I"/>
</dbReference>
<name>A0ABT7QN37_9GAMM</name>
<dbReference type="Pfam" id="PF14520">
    <property type="entry name" value="HHH_5"/>
    <property type="match status" value="1"/>
</dbReference>
<protein>
    <recommendedName>
        <fullName evidence="6">Holliday junction branch migration complex subunit RuvA</fullName>
    </recommendedName>
</protein>
<dbReference type="InterPro" id="IPR011114">
    <property type="entry name" value="RuvA_C"/>
</dbReference>
<evidence type="ECO:0000256" key="2">
    <source>
        <dbReference type="ARBA" id="ARBA00022763"/>
    </source>
</evidence>
<dbReference type="Gene3D" id="2.40.50.140">
    <property type="entry name" value="Nucleic acid-binding proteins"/>
    <property type="match status" value="1"/>
</dbReference>
<dbReference type="InterPro" id="IPR012340">
    <property type="entry name" value="NA-bd_OB-fold"/>
</dbReference>
<evidence type="ECO:0000313" key="9">
    <source>
        <dbReference type="Proteomes" id="UP001168167"/>
    </source>
</evidence>
<keyword evidence="8" id="KW-0378">Hydrolase</keyword>
<comment type="caution">
    <text evidence="8">The sequence shown here is derived from an EMBL/GenBank/DDBJ whole genome shotgun (WGS) entry which is preliminary data.</text>
</comment>
<feature type="region of interest" description="Domain II" evidence="6">
    <location>
        <begin position="65"/>
        <end position="142"/>
    </location>
</feature>
<keyword evidence="3 6" id="KW-0238">DNA-binding</keyword>
<dbReference type="NCBIfam" id="TIGR00084">
    <property type="entry name" value="ruvA"/>
    <property type="match status" value="1"/>
</dbReference>
<dbReference type="EMBL" id="JANQAO010000004">
    <property type="protein sequence ID" value="MDM5148114.1"/>
    <property type="molecule type" value="Genomic_DNA"/>
</dbReference>
<dbReference type="SMART" id="SM00278">
    <property type="entry name" value="HhH1"/>
    <property type="match status" value="2"/>
</dbReference>
<dbReference type="GO" id="GO:0016787">
    <property type="term" value="F:hydrolase activity"/>
    <property type="evidence" value="ECO:0007669"/>
    <property type="project" value="UniProtKB-KW"/>
</dbReference>
<organism evidence="8 9">
    <name type="scientific">Candidatus Doriopsillibacter californiensis</name>
    <dbReference type="NCBI Taxonomy" id="2970740"/>
    <lineage>
        <taxon>Bacteria</taxon>
        <taxon>Pseudomonadati</taxon>
        <taxon>Pseudomonadota</taxon>
        <taxon>Gammaproteobacteria</taxon>
        <taxon>Candidatus Tethybacterales</taxon>
        <taxon>Candidatus Persebacteraceae</taxon>
        <taxon>Candidatus Doriopsillibacter</taxon>
    </lineage>
</organism>
<dbReference type="Gene3D" id="1.10.150.20">
    <property type="entry name" value="5' to 3' exonuclease, C-terminal subdomain"/>
    <property type="match status" value="1"/>
</dbReference>
<keyword evidence="9" id="KW-1185">Reference proteome</keyword>
<dbReference type="InterPro" id="IPR036267">
    <property type="entry name" value="RuvA_C_sf"/>
</dbReference>
<dbReference type="SUPFAM" id="SSF50249">
    <property type="entry name" value="Nucleic acid-binding proteins"/>
    <property type="match status" value="1"/>
</dbReference>
<comment type="subunit">
    <text evidence="6">Homotetramer. Forms an RuvA(8)-RuvB(12)-Holliday junction (HJ) complex. HJ DNA is sandwiched between 2 RuvA tetramers; dsDNA enters through RuvA and exits via RuvB. An RuvB hexamer assembles on each DNA strand where it exits the tetramer. Each RuvB hexamer is contacted by two RuvA subunits (via domain III) on 2 adjacent RuvB subunits; this complex drives branch migration. In the full resolvosome a probable DNA-RuvA(4)-RuvB(12)-RuvC(2) complex forms which resolves the HJ.</text>
</comment>
<dbReference type="SUPFAM" id="SSF46929">
    <property type="entry name" value="DNA helicase RuvA subunit, C-terminal domain"/>
    <property type="match status" value="1"/>
</dbReference>
<accession>A0ABT7QN37</accession>
<evidence type="ECO:0000256" key="6">
    <source>
        <dbReference type="HAMAP-Rule" id="MF_00031"/>
    </source>
</evidence>
<evidence type="ECO:0000259" key="7">
    <source>
        <dbReference type="SMART" id="SM00278"/>
    </source>
</evidence>
<dbReference type="GO" id="GO:0003678">
    <property type="term" value="F:DNA helicase activity"/>
    <property type="evidence" value="ECO:0007669"/>
    <property type="project" value="UniProtKB-EC"/>
</dbReference>
<dbReference type="CDD" id="cd14332">
    <property type="entry name" value="UBA_RuvA_C"/>
    <property type="match status" value="1"/>
</dbReference>
<dbReference type="InterPro" id="IPR010994">
    <property type="entry name" value="RuvA_2-like"/>
</dbReference>
<dbReference type="Proteomes" id="UP001168167">
    <property type="component" value="Unassembled WGS sequence"/>
</dbReference>
<reference evidence="8" key="2">
    <citation type="journal article" date="2023" name="Microbiome">
        <title>Synthase-selected sorting approach identifies a beta-lactone synthase in a nudibranch symbiotic bacterium.</title>
        <authorList>
            <person name="Dzunkova M."/>
            <person name="La Clair J.J."/>
            <person name="Tyml T."/>
            <person name="Doud D."/>
            <person name="Schulz F."/>
            <person name="Piquer-Esteban S."/>
            <person name="Porcel Sanchis D."/>
            <person name="Osborn A."/>
            <person name="Robinson D."/>
            <person name="Louie K.B."/>
            <person name="Bowen B.P."/>
            <person name="Bowers R.M."/>
            <person name="Lee J."/>
            <person name="Arnau V."/>
            <person name="Diaz-Villanueva W."/>
            <person name="Stepanauskas R."/>
            <person name="Gosliner T."/>
            <person name="Date S.V."/>
            <person name="Northen T.R."/>
            <person name="Cheng J.F."/>
            <person name="Burkart M.D."/>
            <person name="Woyke T."/>
        </authorList>
    </citation>
    <scope>NUCLEOTIDE SEQUENCE</scope>
    <source>
        <strain evidence="8">Df01</strain>
    </source>
</reference>
<dbReference type="Pfam" id="PF07499">
    <property type="entry name" value="RuvA_C"/>
    <property type="match status" value="1"/>
</dbReference>
<dbReference type="Pfam" id="PF01330">
    <property type="entry name" value="RuvA_N"/>
    <property type="match status" value="1"/>
</dbReference>
<keyword evidence="2 6" id="KW-0227">DNA damage</keyword>
<comment type="similarity">
    <text evidence="6">Belongs to the RuvA family.</text>
</comment>
<feature type="region of interest" description="Domain I" evidence="6">
    <location>
        <begin position="1"/>
        <end position="64"/>
    </location>
</feature>
<keyword evidence="4 6" id="KW-0233">DNA recombination</keyword>
<keyword evidence="5 6" id="KW-0234">DNA repair</keyword>
<reference evidence="8" key="1">
    <citation type="submission" date="2022-08" db="EMBL/GenBank/DDBJ databases">
        <authorList>
            <person name="Dzunkova M."/>
            <person name="La Clair J."/>
            <person name="Tyml T."/>
            <person name="Doud D."/>
            <person name="Schulz F."/>
            <person name="Piquer S."/>
            <person name="Porcel Sanchis D."/>
            <person name="Osborn A."/>
            <person name="Robinson D."/>
            <person name="Louie K.B."/>
            <person name="Bowen B.P."/>
            <person name="Bowers R."/>
            <person name="Lee J."/>
            <person name="Arnau Llombart V."/>
            <person name="Diaz Villanueva W."/>
            <person name="Gosliner T."/>
            <person name="Northen T."/>
            <person name="Cheng J.-F."/>
            <person name="Burkart M.D."/>
            <person name="Woyke T."/>
        </authorList>
    </citation>
    <scope>NUCLEOTIDE SEQUENCE</scope>
    <source>
        <strain evidence="8">Df01</strain>
    </source>
</reference>
<evidence type="ECO:0000313" key="8">
    <source>
        <dbReference type="EMBL" id="MDM5148114.1"/>
    </source>
</evidence>
<comment type="function">
    <text evidence="6">The RuvA-RuvB-RuvC complex processes Holliday junction (HJ) DNA during genetic recombination and DNA repair, while the RuvA-RuvB complex plays an important role in the rescue of blocked DNA replication forks via replication fork reversal (RFR). RuvA specifically binds to HJ cruciform DNA, conferring on it an open structure. The RuvB hexamer acts as an ATP-dependent pump, pulling dsDNA into and through the RuvAB complex. HJ branch migration allows RuvC to scan DNA until it finds its consensus sequence, where it cleaves and resolves the cruciform DNA.</text>
</comment>
<evidence type="ECO:0000256" key="4">
    <source>
        <dbReference type="ARBA" id="ARBA00023172"/>
    </source>
</evidence>
<evidence type="ECO:0000256" key="1">
    <source>
        <dbReference type="ARBA" id="ARBA00022490"/>
    </source>
</evidence>
<proteinExistence type="inferred from homology"/>
<comment type="caution">
    <text evidence="6">Lacks conserved residue(s) required for the propagation of feature annotation.</text>
</comment>
<keyword evidence="1 6" id="KW-0963">Cytoplasm</keyword>
<comment type="subcellular location">
    <subcellularLocation>
        <location evidence="6">Cytoplasm</location>
    </subcellularLocation>
</comment>
<dbReference type="InterPro" id="IPR000085">
    <property type="entry name" value="RuvA"/>
</dbReference>
<feature type="domain" description="Helix-hairpin-helix DNA-binding motif class 1" evidence="7">
    <location>
        <begin position="73"/>
        <end position="92"/>
    </location>
</feature>
<dbReference type="InterPro" id="IPR003583">
    <property type="entry name" value="Hlx-hairpin-Hlx_DNA-bd_motif"/>
</dbReference>
<gene>
    <name evidence="6 8" type="primary">ruvA</name>
    <name evidence="8" type="ORF">NQX30_07030</name>
</gene>